<name>A0A1I6G2G7_9FLAO</name>
<feature type="transmembrane region" description="Helical" evidence="1">
    <location>
        <begin position="397"/>
        <end position="415"/>
    </location>
</feature>
<evidence type="ECO:0000313" key="2">
    <source>
        <dbReference type="EMBL" id="SFR36405.1"/>
    </source>
</evidence>
<gene>
    <name evidence="2" type="ORF">SAMN04490243_1131</name>
</gene>
<keyword evidence="1" id="KW-0472">Membrane</keyword>
<dbReference type="Proteomes" id="UP000199534">
    <property type="component" value="Unassembled WGS sequence"/>
</dbReference>
<dbReference type="EMBL" id="FOYQ01000001">
    <property type="protein sequence ID" value="SFR36405.1"/>
    <property type="molecule type" value="Genomic_DNA"/>
</dbReference>
<keyword evidence="1" id="KW-1133">Transmembrane helix</keyword>
<dbReference type="RefSeq" id="WP_143099926.1">
    <property type="nucleotide sequence ID" value="NZ_FOYQ01000001.1"/>
</dbReference>
<keyword evidence="1" id="KW-0812">Transmembrane</keyword>
<reference evidence="2 3" key="1">
    <citation type="submission" date="2016-10" db="EMBL/GenBank/DDBJ databases">
        <authorList>
            <person name="de Groot N.N."/>
        </authorList>
    </citation>
    <scope>NUCLEOTIDE SEQUENCE [LARGE SCALE GENOMIC DNA]</scope>
    <source>
        <strain evidence="2 3">DSM 21019</strain>
    </source>
</reference>
<feature type="transmembrane region" description="Helical" evidence="1">
    <location>
        <begin position="52"/>
        <end position="68"/>
    </location>
</feature>
<feature type="transmembrane region" description="Helical" evidence="1">
    <location>
        <begin position="211"/>
        <end position="232"/>
    </location>
</feature>
<feature type="transmembrane region" description="Helical" evidence="1">
    <location>
        <begin position="12"/>
        <end position="43"/>
    </location>
</feature>
<evidence type="ECO:0008006" key="4">
    <source>
        <dbReference type="Google" id="ProtNLM"/>
    </source>
</evidence>
<feature type="transmembrane region" description="Helical" evidence="1">
    <location>
        <begin position="177"/>
        <end position="205"/>
    </location>
</feature>
<protein>
    <recommendedName>
        <fullName evidence="4">O-Antigen ligase</fullName>
    </recommendedName>
</protein>
<evidence type="ECO:0000256" key="1">
    <source>
        <dbReference type="SAM" id="Phobius"/>
    </source>
</evidence>
<keyword evidence="3" id="KW-1185">Reference proteome</keyword>
<proteinExistence type="predicted"/>
<sequence length="443" mass="49999">MKISRRQASIAFVVLILLISLSFLRATLIFLYPVLACCLAYLFRQKLDRESALFLVGFLILAFLSSWISGGYFFNLAVSLYLILPVWIFLRARVTPSPGFAGQPLFDQCMNYFALILAVVNVSALIYSQFIVNTGISNYEDAFTGLYGHGGFGSHTLSLVNLGISVYFLDRKAYLKFAFFLLSGIMGFYGLGLLIFLASLGILYFSQILKYWKVLLVLLICGFIGFGFISLFNARNLDYIEKNIAQSLLIFESYDYQEEMQKSAEMKITEIPRFLTFLDGASQRVTASPKNALLGVAPGGYNSRTAFYLNGDFVQNEFLLQNFQIQTPAHTEDIFPLLNRELIQRPFNDGTRNQTFSSFVSVLLEYGLLAGGGFLLLFFLGIRRVARMYQGSGPANYIRFLGIYLFVLFLAQNYLEYPEVVFLFLLVVKLAEVDAANNNIPEE</sequence>
<dbReference type="OrthoDB" id="1426402at2"/>
<feature type="transmembrane region" description="Helical" evidence="1">
    <location>
        <begin position="362"/>
        <end position="382"/>
    </location>
</feature>
<dbReference type="STRING" id="400055.SAMN04490243_1131"/>
<feature type="transmembrane region" description="Helical" evidence="1">
    <location>
        <begin position="74"/>
        <end position="92"/>
    </location>
</feature>
<dbReference type="AlphaFoldDB" id="A0A1I6G2G7"/>
<evidence type="ECO:0000313" key="3">
    <source>
        <dbReference type="Proteomes" id="UP000199534"/>
    </source>
</evidence>
<organism evidence="2 3">
    <name type="scientific">Robiginitalea myxolifaciens</name>
    <dbReference type="NCBI Taxonomy" id="400055"/>
    <lineage>
        <taxon>Bacteria</taxon>
        <taxon>Pseudomonadati</taxon>
        <taxon>Bacteroidota</taxon>
        <taxon>Flavobacteriia</taxon>
        <taxon>Flavobacteriales</taxon>
        <taxon>Flavobacteriaceae</taxon>
        <taxon>Robiginitalea</taxon>
    </lineage>
</organism>
<accession>A0A1I6G2G7</accession>
<feature type="transmembrane region" description="Helical" evidence="1">
    <location>
        <begin position="112"/>
        <end position="132"/>
    </location>
</feature>
<feature type="transmembrane region" description="Helical" evidence="1">
    <location>
        <begin position="152"/>
        <end position="170"/>
    </location>
</feature>